<dbReference type="Proteomes" id="UP001159427">
    <property type="component" value="Unassembled WGS sequence"/>
</dbReference>
<protein>
    <recommendedName>
        <fullName evidence="1">GIY-YIG domain-containing protein</fullName>
    </recommendedName>
</protein>
<comment type="caution">
    <text evidence="2">The sequence shown here is derived from an EMBL/GenBank/DDBJ whole genome shotgun (WGS) entry which is preliminary data.</text>
</comment>
<dbReference type="EMBL" id="CALNXI010001646">
    <property type="protein sequence ID" value="CAH3174079.1"/>
    <property type="molecule type" value="Genomic_DNA"/>
</dbReference>
<reference evidence="2 3" key="1">
    <citation type="submission" date="2022-05" db="EMBL/GenBank/DDBJ databases">
        <authorList>
            <consortium name="Genoscope - CEA"/>
            <person name="William W."/>
        </authorList>
    </citation>
    <scope>NUCLEOTIDE SEQUENCE [LARGE SCALE GENOMIC DNA]</scope>
</reference>
<gene>
    <name evidence="2" type="ORF">PEVE_00009351</name>
</gene>
<dbReference type="CDD" id="cd10442">
    <property type="entry name" value="GIY-YIG_PLEs"/>
    <property type="match status" value="1"/>
</dbReference>
<name>A0ABN8R9E4_9CNID</name>
<feature type="domain" description="GIY-YIG" evidence="1">
    <location>
        <begin position="152"/>
        <end position="187"/>
    </location>
</feature>
<dbReference type="PANTHER" id="PTHR21301">
    <property type="entry name" value="REVERSE TRANSCRIPTASE"/>
    <property type="match status" value="1"/>
</dbReference>
<evidence type="ECO:0000313" key="3">
    <source>
        <dbReference type="Proteomes" id="UP001159427"/>
    </source>
</evidence>
<keyword evidence="3" id="KW-1185">Reference proteome</keyword>
<organism evidence="2 3">
    <name type="scientific">Porites evermanni</name>
    <dbReference type="NCBI Taxonomy" id="104178"/>
    <lineage>
        <taxon>Eukaryota</taxon>
        <taxon>Metazoa</taxon>
        <taxon>Cnidaria</taxon>
        <taxon>Anthozoa</taxon>
        <taxon>Hexacorallia</taxon>
        <taxon>Scleractinia</taxon>
        <taxon>Fungiina</taxon>
        <taxon>Poritidae</taxon>
        <taxon>Porites</taxon>
    </lineage>
</organism>
<proteinExistence type="predicted"/>
<dbReference type="PANTHER" id="PTHR21301:SF12">
    <property type="match status" value="1"/>
</dbReference>
<evidence type="ECO:0000259" key="1">
    <source>
        <dbReference type="Pfam" id="PF01541"/>
    </source>
</evidence>
<accession>A0ABN8R9E4</accession>
<dbReference type="Pfam" id="PF01541">
    <property type="entry name" value="GIY-YIG"/>
    <property type="match status" value="1"/>
</dbReference>
<dbReference type="InterPro" id="IPR000305">
    <property type="entry name" value="GIY-YIG_endonuc"/>
</dbReference>
<evidence type="ECO:0000313" key="2">
    <source>
        <dbReference type="EMBL" id="CAH3174079.1"/>
    </source>
</evidence>
<sequence length="248" mass="28201">MVSFFEQRGNSPACLQNDLQAIRRLDQAGVLNNHNPSNQRSERIPLVLTYHPLTKRIKRILLRNFNILSSDPETRAVFPQPPLVAHRRYSNLRDILVHSDSNQSSFQAGTSPCLHARCRTCHYISSDTSIRGPQNSFVIKKLKKAFSCQTSGLVYCISCHRCPALYIGETGRTLRQRFGEHLQSIEKNLPGFPVAEHFNTAGHSIDDALVRGMMLSVDNVQRKRLEMRLIFQLGTSQPRGLNSDFRFL</sequence>